<dbReference type="PANTHER" id="PTHR43432:SF3">
    <property type="entry name" value="SLR0285 PROTEIN"/>
    <property type="match status" value="1"/>
</dbReference>
<gene>
    <name evidence="6" type="ORF">GCM10022377_11660</name>
</gene>
<feature type="region of interest" description="Disordered" evidence="4">
    <location>
        <begin position="1"/>
        <end position="22"/>
    </location>
</feature>
<dbReference type="InterPro" id="IPR007197">
    <property type="entry name" value="rSAM"/>
</dbReference>
<dbReference type="SFLD" id="SFLDS00029">
    <property type="entry name" value="Radical_SAM"/>
    <property type="match status" value="1"/>
</dbReference>
<accession>A0ABP7D6P4</accession>
<dbReference type="CDD" id="cd01335">
    <property type="entry name" value="Radical_SAM"/>
    <property type="match status" value="1"/>
</dbReference>
<feature type="region of interest" description="Disordered" evidence="4">
    <location>
        <begin position="348"/>
        <end position="382"/>
    </location>
</feature>
<feature type="compositionally biased region" description="Low complexity" evidence="4">
    <location>
        <begin position="351"/>
        <end position="371"/>
    </location>
</feature>
<dbReference type="EMBL" id="BAABCJ010000002">
    <property type="protein sequence ID" value="GAA3700191.1"/>
    <property type="molecule type" value="Genomic_DNA"/>
</dbReference>
<dbReference type="Proteomes" id="UP001501536">
    <property type="component" value="Unassembled WGS sequence"/>
</dbReference>
<dbReference type="InterPro" id="IPR040086">
    <property type="entry name" value="MJ0683-like"/>
</dbReference>
<keyword evidence="2" id="KW-0408">Iron</keyword>
<comment type="caution">
    <text evidence="6">The sequence shown here is derived from an EMBL/GenBank/DDBJ whole genome shotgun (WGS) entry which is preliminary data.</text>
</comment>
<evidence type="ECO:0000256" key="1">
    <source>
        <dbReference type="ARBA" id="ARBA00022723"/>
    </source>
</evidence>
<evidence type="ECO:0000256" key="2">
    <source>
        <dbReference type="ARBA" id="ARBA00023004"/>
    </source>
</evidence>
<evidence type="ECO:0000256" key="4">
    <source>
        <dbReference type="SAM" id="MobiDB-lite"/>
    </source>
</evidence>
<dbReference type="PROSITE" id="PS51918">
    <property type="entry name" value="RADICAL_SAM"/>
    <property type="match status" value="1"/>
</dbReference>
<evidence type="ECO:0000259" key="5">
    <source>
        <dbReference type="PROSITE" id="PS51918"/>
    </source>
</evidence>
<organism evidence="6 7">
    <name type="scientific">Zhihengliuella alba</name>
    <dbReference type="NCBI Taxonomy" id="547018"/>
    <lineage>
        <taxon>Bacteria</taxon>
        <taxon>Bacillati</taxon>
        <taxon>Actinomycetota</taxon>
        <taxon>Actinomycetes</taxon>
        <taxon>Micrococcales</taxon>
        <taxon>Micrococcaceae</taxon>
        <taxon>Zhihengliuella</taxon>
    </lineage>
</organism>
<feature type="compositionally biased region" description="Low complexity" evidence="4">
    <location>
        <begin position="10"/>
        <end position="22"/>
    </location>
</feature>
<keyword evidence="7" id="KW-1185">Reference proteome</keyword>
<reference evidence="7" key="1">
    <citation type="journal article" date="2019" name="Int. J. Syst. Evol. Microbiol.">
        <title>The Global Catalogue of Microorganisms (GCM) 10K type strain sequencing project: providing services to taxonomists for standard genome sequencing and annotation.</title>
        <authorList>
            <consortium name="The Broad Institute Genomics Platform"/>
            <consortium name="The Broad Institute Genome Sequencing Center for Infectious Disease"/>
            <person name="Wu L."/>
            <person name="Ma J."/>
        </authorList>
    </citation>
    <scope>NUCLEOTIDE SEQUENCE [LARGE SCALE GENOMIC DNA]</scope>
    <source>
        <strain evidence="7">JCM 16961</strain>
    </source>
</reference>
<dbReference type="SUPFAM" id="SSF102114">
    <property type="entry name" value="Radical SAM enzymes"/>
    <property type="match status" value="1"/>
</dbReference>
<sequence length="382" mass="41627">MSPKAQAVQAEAGAPHLHPLPLAGPAAERATVEQAAVEPATVEQATAEPLIQLPNVLRTVRSPEFEGMTFHEVVAKSALNRVPESSNMPFRWTINPYRGCTHACVYCFARKTHTYLDLDYGRDFDSQVVVKRNVAEVLRAELRRPSWRREHVALGTNTDPYQRAEGRYRLMPDIIEALAASGTPFSILTKGTLLARDIDLLARAAERVPVGVGLSIAMTDDALSARVEPGTPSPTARLRLLERLAGAGVDCHVMAMPILPWLSDSDAALESLFERVRSAGASRITAGPLHLRPGAREWYFDWLAEQRPDLVPRYREVYRRGAVASKEYRGWLDGKVSALKRRHGLGSAGWRSSAADSGPGAGARPPAGRAAVPPPADQAALF</sequence>
<dbReference type="SFLD" id="SFLDG01084">
    <property type="entry name" value="Uncharacterised_Radical_SAM_Su"/>
    <property type="match status" value="1"/>
</dbReference>
<dbReference type="Pfam" id="PF04055">
    <property type="entry name" value="Radical_SAM"/>
    <property type="match status" value="1"/>
</dbReference>
<dbReference type="Gene3D" id="3.80.30.30">
    <property type="match status" value="1"/>
</dbReference>
<dbReference type="InterPro" id="IPR006638">
    <property type="entry name" value="Elp3/MiaA/NifB-like_rSAM"/>
</dbReference>
<dbReference type="NCBIfam" id="NF038135">
    <property type="entry name" value="rSAM_Rv2578c"/>
    <property type="match status" value="1"/>
</dbReference>
<evidence type="ECO:0000313" key="6">
    <source>
        <dbReference type="EMBL" id="GAA3700191.1"/>
    </source>
</evidence>
<proteinExistence type="predicted"/>
<evidence type="ECO:0000256" key="3">
    <source>
        <dbReference type="ARBA" id="ARBA00023014"/>
    </source>
</evidence>
<keyword evidence="1" id="KW-0479">Metal-binding</keyword>
<feature type="domain" description="Radical SAM core" evidence="5">
    <location>
        <begin position="86"/>
        <end position="333"/>
    </location>
</feature>
<keyword evidence="3" id="KW-0411">Iron-sulfur</keyword>
<protein>
    <submittedName>
        <fullName evidence="6">Rv2578c family radical SAM protein</fullName>
    </submittedName>
</protein>
<name>A0ABP7D6P4_9MICC</name>
<evidence type="ECO:0000313" key="7">
    <source>
        <dbReference type="Proteomes" id="UP001501536"/>
    </source>
</evidence>
<dbReference type="PANTHER" id="PTHR43432">
    <property type="entry name" value="SLR0285 PROTEIN"/>
    <property type="match status" value="1"/>
</dbReference>
<dbReference type="InterPro" id="IPR058240">
    <property type="entry name" value="rSAM_sf"/>
</dbReference>
<dbReference type="SMART" id="SM00729">
    <property type="entry name" value="Elp3"/>
    <property type="match status" value="1"/>
</dbReference>